<accession>A0A1X0XSK8</accession>
<comment type="caution">
    <text evidence="1">The sequence shown here is derived from an EMBL/GenBank/DDBJ whole genome shotgun (WGS) entry which is preliminary data.</text>
</comment>
<dbReference type="PANTHER" id="PTHR36529:SF1">
    <property type="entry name" value="GLYCOSYLTRANSFERASE"/>
    <property type="match status" value="1"/>
</dbReference>
<dbReference type="Proteomes" id="UP000193136">
    <property type="component" value="Unassembled WGS sequence"/>
</dbReference>
<dbReference type="EMBL" id="NAAD01000026">
    <property type="protein sequence ID" value="ORJ55830.1"/>
    <property type="molecule type" value="Genomic_DNA"/>
</dbReference>
<dbReference type="Gene3D" id="3.90.550.10">
    <property type="entry name" value="Spore Coat Polysaccharide Biosynthesis Protein SpsA, Chain A"/>
    <property type="match status" value="1"/>
</dbReference>
<proteinExistence type="predicted"/>
<dbReference type="SUPFAM" id="SSF53448">
    <property type="entry name" value="Nucleotide-diphospho-sugar transferases"/>
    <property type="match status" value="1"/>
</dbReference>
<dbReference type="PANTHER" id="PTHR36529">
    <property type="entry name" value="SLL1095 PROTEIN"/>
    <property type="match status" value="1"/>
</dbReference>
<sequence length="245" mass="26441">MVGYRVLVNAVDKVVESVEKSLRQKQIHSDDKASQVLGVFAKRPLPGRVKTRLCPPCSPEQAAALYAACLDETVARLSACGRPLVLFHAGERDWFADHFPAIELRPQGEGDLGQRMARALHGLLADGFRAAALVGSDSPDLPRALVDEAFAALRTADAVTVPADDGGYVLIGCRRPCPELFRDIAWSTAEVLDSTRQAADRAGIRLGELSAWYDLDDAAALRRLLQCSPGSRTAAFVRAHLASLI</sequence>
<organism evidence="1 2">
    <name type="scientific">Geothermobacter hydrogeniphilus</name>
    <dbReference type="NCBI Taxonomy" id="1969733"/>
    <lineage>
        <taxon>Bacteria</taxon>
        <taxon>Pseudomonadati</taxon>
        <taxon>Thermodesulfobacteriota</taxon>
        <taxon>Desulfuromonadia</taxon>
        <taxon>Desulfuromonadales</taxon>
        <taxon>Geothermobacteraceae</taxon>
        <taxon>Geothermobacter</taxon>
    </lineage>
</organism>
<dbReference type="AlphaFoldDB" id="A0A1X0XSK8"/>
<name>A0A1X0XSK8_9BACT</name>
<reference evidence="1 2" key="1">
    <citation type="submission" date="2017-03" db="EMBL/GenBank/DDBJ databases">
        <title>Genome sequence of Geothermobacter sp. EPR-M, Deep-Sea Iron Reducer.</title>
        <authorList>
            <person name="Tully B."/>
            <person name="Savalia P."/>
            <person name="Abuyen K."/>
            <person name="Baughan C."/>
            <person name="Romero E."/>
            <person name="Ronkowski C."/>
            <person name="Torres B."/>
            <person name="Tremblay J."/>
            <person name="Trujillo A."/>
            <person name="Tyler M."/>
            <person name="Perez-Rodriguez I."/>
            <person name="Amend J."/>
        </authorList>
    </citation>
    <scope>NUCLEOTIDE SEQUENCE [LARGE SCALE GENOMIC DNA]</scope>
    <source>
        <strain evidence="1 2">EPR-M</strain>
    </source>
</reference>
<dbReference type="InterPro" id="IPR018641">
    <property type="entry name" value="Trfase_1_rSAM/seldom-assoc"/>
</dbReference>
<evidence type="ECO:0000313" key="1">
    <source>
        <dbReference type="EMBL" id="ORJ55830.1"/>
    </source>
</evidence>
<dbReference type="OrthoDB" id="9798250at2"/>
<dbReference type="NCBIfam" id="TIGR04282">
    <property type="entry name" value="glyco_like_cofC"/>
    <property type="match status" value="1"/>
</dbReference>
<dbReference type="Pfam" id="PF09837">
    <property type="entry name" value="DUF2064"/>
    <property type="match status" value="1"/>
</dbReference>
<evidence type="ECO:0000313" key="2">
    <source>
        <dbReference type="Proteomes" id="UP000193136"/>
    </source>
</evidence>
<dbReference type="STRING" id="1969733.B5V00_14920"/>
<gene>
    <name evidence="1" type="ORF">B5V00_14920</name>
</gene>
<evidence type="ECO:0008006" key="3">
    <source>
        <dbReference type="Google" id="ProtNLM"/>
    </source>
</evidence>
<keyword evidence="2" id="KW-1185">Reference proteome</keyword>
<dbReference type="InterPro" id="IPR029044">
    <property type="entry name" value="Nucleotide-diphossugar_trans"/>
</dbReference>
<protein>
    <recommendedName>
        <fullName evidence="3">Glycosyltransferase</fullName>
    </recommendedName>
</protein>